<feature type="binding site" evidence="5">
    <location>
        <begin position="394"/>
        <end position="401"/>
    </location>
    <ligand>
        <name>ATP</name>
        <dbReference type="ChEBI" id="CHEBI:30616"/>
    </ligand>
</feature>
<dbReference type="InterPro" id="IPR002543">
    <property type="entry name" value="FtsK_dom"/>
</dbReference>
<dbReference type="InterPro" id="IPR036388">
    <property type="entry name" value="WH-like_DNA-bd_sf"/>
</dbReference>
<keyword evidence="2 5" id="KW-0547">Nucleotide-binding</keyword>
<dbReference type="PROSITE" id="PS50901">
    <property type="entry name" value="FTSK"/>
    <property type="match status" value="1"/>
</dbReference>
<evidence type="ECO:0000256" key="1">
    <source>
        <dbReference type="ARBA" id="ARBA00006474"/>
    </source>
</evidence>
<keyword evidence="6" id="KW-1133">Transmembrane helix</keyword>
<dbReference type="GO" id="GO:0003677">
    <property type="term" value="F:DNA binding"/>
    <property type="evidence" value="ECO:0007669"/>
    <property type="project" value="UniProtKB-KW"/>
</dbReference>
<organism evidence="8 9">
    <name type="scientific">Candidatus Woesebacteria bacterium RIFOXYB1_FULL_38_16</name>
    <dbReference type="NCBI Taxonomy" id="1802538"/>
    <lineage>
        <taxon>Bacteria</taxon>
        <taxon>Candidatus Woeseibacteriota</taxon>
    </lineage>
</organism>
<dbReference type="STRING" id="1802538.A2382_05010"/>
<dbReference type="AlphaFoldDB" id="A0A1F8CUT3"/>
<feature type="transmembrane region" description="Helical" evidence="6">
    <location>
        <begin position="26"/>
        <end position="47"/>
    </location>
</feature>
<dbReference type="SUPFAM" id="SSF46785">
    <property type="entry name" value="Winged helix' DNA-binding domain"/>
    <property type="match status" value="1"/>
</dbReference>
<dbReference type="InterPro" id="IPR041027">
    <property type="entry name" value="FtsK_alpha"/>
</dbReference>
<evidence type="ECO:0000313" key="9">
    <source>
        <dbReference type="Proteomes" id="UP000178999"/>
    </source>
</evidence>
<dbReference type="InterPro" id="IPR050206">
    <property type="entry name" value="FtsK/SpoIIIE/SftA"/>
</dbReference>
<proteinExistence type="inferred from homology"/>
<dbReference type="CDD" id="cd01127">
    <property type="entry name" value="TrwB_TraG_TraD_VirD4"/>
    <property type="match status" value="1"/>
</dbReference>
<keyword evidence="4" id="KW-0238">DNA-binding</keyword>
<protein>
    <recommendedName>
        <fullName evidence="7">FtsK domain-containing protein</fullName>
    </recommendedName>
</protein>
<dbReference type="Gene3D" id="3.40.50.300">
    <property type="entry name" value="P-loop containing nucleotide triphosphate hydrolases"/>
    <property type="match status" value="1"/>
</dbReference>
<comment type="similarity">
    <text evidence="1">Belongs to the FtsK/SpoIIIE/SftA family.</text>
</comment>
<evidence type="ECO:0000256" key="2">
    <source>
        <dbReference type="ARBA" id="ARBA00022741"/>
    </source>
</evidence>
<name>A0A1F8CUT3_9BACT</name>
<dbReference type="Pfam" id="PF17854">
    <property type="entry name" value="FtsK_alpha"/>
    <property type="match status" value="1"/>
</dbReference>
<gene>
    <name evidence="8" type="ORF">A2382_05010</name>
</gene>
<dbReference type="Proteomes" id="UP000178999">
    <property type="component" value="Unassembled WGS sequence"/>
</dbReference>
<dbReference type="InterPro" id="IPR027417">
    <property type="entry name" value="P-loop_NTPase"/>
</dbReference>
<dbReference type="SMART" id="SM00843">
    <property type="entry name" value="Ftsk_gamma"/>
    <property type="match status" value="1"/>
</dbReference>
<dbReference type="Gene3D" id="3.30.980.40">
    <property type="match status" value="1"/>
</dbReference>
<feature type="transmembrane region" description="Helical" evidence="6">
    <location>
        <begin position="94"/>
        <end position="113"/>
    </location>
</feature>
<dbReference type="EMBL" id="MGHY01000005">
    <property type="protein sequence ID" value="OGM80080.1"/>
    <property type="molecule type" value="Genomic_DNA"/>
</dbReference>
<dbReference type="GO" id="GO:0005524">
    <property type="term" value="F:ATP binding"/>
    <property type="evidence" value="ECO:0007669"/>
    <property type="project" value="UniProtKB-UniRule"/>
</dbReference>
<comment type="caution">
    <text evidence="8">The sequence shown here is derived from an EMBL/GenBank/DDBJ whole genome shotgun (WGS) entry which is preliminary data.</text>
</comment>
<feature type="transmembrane region" description="Helical" evidence="6">
    <location>
        <begin position="59"/>
        <end position="82"/>
    </location>
</feature>
<dbReference type="SUPFAM" id="SSF52540">
    <property type="entry name" value="P-loop containing nucleoside triphosphate hydrolases"/>
    <property type="match status" value="1"/>
</dbReference>
<evidence type="ECO:0000256" key="4">
    <source>
        <dbReference type="ARBA" id="ARBA00023125"/>
    </source>
</evidence>
<keyword evidence="6" id="KW-0812">Transmembrane</keyword>
<evidence type="ECO:0000256" key="5">
    <source>
        <dbReference type="PROSITE-ProRule" id="PRU00289"/>
    </source>
</evidence>
<feature type="domain" description="FtsK" evidence="7">
    <location>
        <begin position="377"/>
        <end position="564"/>
    </location>
</feature>
<keyword evidence="3 5" id="KW-0067">ATP-binding</keyword>
<dbReference type="Gene3D" id="1.10.10.10">
    <property type="entry name" value="Winged helix-like DNA-binding domain superfamily/Winged helix DNA-binding domain"/>
    <property type="match status" value="1"/>
</dbReference>
<sequence>MARRRKRSRKVKGEKGKFGLSLKREAIFSIIQIVFFASAGLILVSFSRQGAILIQVNDLLTAYLGWSSIILPFFLLSAGFLFSRFKIPLGHANVVVGSLLFFVSIATLTRSGMFGRSAWEGVVTLITGAGAFLVLLGTTIVGLVIMFNTSVDQVVMFFVKILRKIRFLLTGKEMPMVASGQRGGTGVFSRGGKELRVLGGESFNSQNEAGTRDERRKEIVKQVEPLAPKLVSNMPGEDKVWKYPPLNLLGGSDTGKADRGDIKDNASSIEQTLESFGINARVVEVNLGPAVTQYALEVSLGTKLSKITALERDMALALAAPTGTIRIEAPIPGRSLVGIELPNRAPEFVPLKKMMHSEVMKEHRSKLAVILGLDVSGKPVVADIAKMPHCLIAGQTGSGKSVCLNTFLASILFRASPSEVKLILVDPKRVELTGYNDIPHMLTPVIVEPDKVISALRWILSEMDRRYKLFAQAGVRNIDGYNEMSGFQALPYIVLFVDELADVMLFSPVEVEDAITRIAQMSRATGIHMVLATQRPSVDVITGLIKANIPCRVAFAVSSQVDSRVILDTQGAEKLLGKGDMLYLPPEQAKPLRIQGAFVADSEVKDLVGFLKNQGVMPQYTEEVVSMPKPGTTSVPGVEGEMDDKFREAVEIVCQYDRASASLLQRRLSIGYARAARILDQLETAGVVGSADGSKPREVLIQSANDIFGSSHEDQGNPS</sequence>
<dbReference type="InterPro" id="IPR036390">
    <property type="entry name" value="WH_DNA-bd_sf"/>
</dbReference>
<evidence type="ECO:0000256" key="6">
    <source>
        <dbReference type="SAM" id="Phobius"/>
    </source>
</evidence>
<keyword evidence="6" id="KW-0472">Membrane</keyword>
<reference evidence="8 9" key="1">
    <citation type="journal article" date="2016" name="Nat. Commun.">
        <title>Thousands of microbial genomes shed light on interconnected biogeochemical processes in an aquifer system.</title>
        <authorList>
            <person name="Anantharaman K."/>
            <person name="Brown C.T."/>
            <person name="Hug L.A."/>
            <person name="Sharon I."/>
            <person name="Castelle C.J."/>
            <person name="Probst A.J."/>
            <person name="Thomas B.C."/>
            <person name="Singh A."/>
            <person name="Wilkins M.J."/>
            <person name="Karaoz U."/>
            <person name="Brodie E.L."/>
            <person name="Williams K.H."/>
            <person name="Hubbard S.S."/>
            <person name="Banfield J.F."/>
        </authorList>
    </citation>
    <scope>NUCLEOTIDE SEQUENCE [LARGE SCALE GENOMIC DNA]</scope>
</reference>
<feature type="transmembrane region" description="Helical" evidence="6">
    <location>
        <begin position="125"/>
        <end position="147"/>
    </location>
</feature>
<dbReference type="PANTHER" id="PTHR22683:SF41">
    <property type="entry name" value="DNA TRANSLOCASE FTSK"/>
    <property type="match status" value="1"/>
</dbReference>
<dbReference type="PANTHER" id="PTHR22683">
    <property type="entry name" value="SPORULATION PROTEIN RELATED"/>
    <property type="match status" value="1"/>
</dbReference>
<dbReference type="InterPro" id="IPR018541">
    <property type="entry name" value="Ftsk_gamma"/>
</dbReference>
<evidence type="ECO:0000313" key="8">
    <source>
        <dbReference type="EMBL" id="OGM80080.1"/>
    </source>
</evidence>
<dbReference type="Pfam" id="PF09397">
    <property type="entry name" value="FtsK_gamma"/>
    <property type="match status" value="1"/>
</dbReference>
<dbReference type="Pfam" id="PF01580">
    <property type="entry name" value="FtsK_SpoIIIE"/>
    <property type="match status" value="1"/>
</dbReference>
<evidence type="ECO:0000256" key="3">
    <source>
        <dbReference type="ARBA" id="ARBA00022840"/>
    </source>
</evidence>
<evidence type="ECO:0000259" key="7">
    <source>
        <dbReference type="PROSITE" id="PS50901"/>
    </source>
</evidence>
<accession>A0A1F8CUT3</accession>